<dbReference type="InterPro" id="IPR025660">
    <property type="entry name" value="Pept_his_AS"/>
</dbReference>
<dbReference type="Pfam" id="PF00112">
    <property type="entry name" value="Peptidase_C1"/>
    <property type="match status" value="1"/>
</dbReference>
<dbReference type="InterPro" id="IPR038765">
    <property type="entry name" value="Papain-like_cys_pep_sf"/>
</dbReference>
<comment type="caution">
    <text evidence="3">The sequence shown here is derived from an EMBL/GenBank/DDBJ whole genome shotgun (WGS) entry which is preliminary data.</text>
</comment>
<dbReference type="AlphaFoldDB" id="A0A1J4L104"/>
<accession>A0A1J4L104</accession>
<dbReference type="SUPFAM" id="SSF54001">
    <property type="entry name" value="Cysteine proteinases"/>
    <property type="match status" value="1"/>
</dbReference>
<dbReference type="PROSITE" id="PS00639">
    <property type="entry name" value="THIOL_PROTEASE_HIS"/>
    <property type="match status" value="1"/>
</dbReference>
<dbReference type="InterPro" id="IPR000668">
    <property type="entry name" value="Peptidase_C1A_C"/>
</dbReference>
<dbReference type="GO" id="GO:0006508">
    <property type="term" value="P:proteolysis"/>
    <property type="evidence" value="ECO:0007669"/>
    <property type="project" value="InterPro"/>
</dbReference>
<evidence type="ECO:0000313" key="3">
    <source>
        <dbReference type="EMBL" id="OHT15557.1"/>
    </source>
</evidence>
<dbReference type="Proteomes" id="UP000179807">
    <property type="component" value="Unassembled WGS sequence"/>
</dbReference>
<name>A0A1J4L104_9EUKA</name>
<evidence type="ECO:0000256" key="1">
    <source>
        <dbReference type="ARBA" id="ARBA00008455"/>
    </source>
</evidence>
<sequence>MLFFIFMKSILCTNDAKKKTTSPQLPKRYDFLKEFPHCNFGPLMQQCGSCYAYSTLKAMSHRFCRALGKRIQLSPQYLVACDLTNNGCLGGSEINAYYFLEQNGVTDISCHPWKNVTEYSDAFCSKCSTNKNMILYKAKYLSTKHVYGVEEIKKELYSSGPLTINVAVDNNFRMYKSGIYQSSLKKLPEAGNHSIELIGWGKKNGVPFWIGYNQYGLEWGINGRIYIRMGTNEALVESFAYASEPDLSNFDLSKSHEL</sequence>
<comment type="similarity">
    <text evidence="1">Belongs to the peptidase C1 family.</text>
</comment>
<organism evidence="3 4">
    <name type="scientific">Tritrichomonas foetus</name>
    <dbReference type="NCBI Taxonomy" id="1144522"/>
    <lineage>
        <taxon>Eukaryota</taxon>
        <taxon>Metamonada</taxon>
        <taxon>Parabasalia</taxon>
        <taxon>Tritrichomonadida</taxon>
        <taxon>Tritrichomonadidae</taxon>
        <taxon>Tritrichomonas</taxon>
    </lineage>
</organism>
<dbReference type="RefSeq" id="XP_068368693.1">
    <property type="nucleotide sequence ID" value="XM_068490978.1"/>
</dbReference>
<dbReference type="GO" id="GO:0008234">
    <property type="term" value="F:cysteine-type peptidase activity"/>
    <property type="evidence" value="ECO:0007669"/>
    <property type="project" value="InterPro"/>
</dbReference>
<dbReference type="VEuPathDB" id="TrichDB:TRFO_02903"/>
<proteinExistence type="inferred from homology"/>
<dbReference type="EMBL" id="MLAK01000217">
    <property type="protein sequence ID" value="OHT15557.1"/>
    <property type="molecule type" value="Genomic_DNA"/>
</dbReference>
<keyword evidence="4" id="KW-1185">Reference proteome</keyword>
<dbReference type="GeneID" id="94825682"/>
<evidence type="ECO:0000313" key="4">
    <source>
        <dbReference type="Proteomes" id="UP000179807"/>
    </source>
</evidence>
<feature type="domain" description="Peptidase C1A papain C-terminal" evidence="2">
    <location>
        <begin position="25"/>
        <end position="244"/>
    </location>
</feature>
<dbReference type="OrthoDB" id="640249at2759"/>
<dbReference type="SMART" id="SM00645">
    <property type="entry name" value="Pept_C1"/>
    <property type="match status" value="1"/>
</dbReference>
<dbReference type="Gene3D" id="3.90.70.10">
    <property type="entry name" value="Cysteine proteinases"/>
    <property type="match status" value="1"/>
</dbReference>
<evidence type="ECO:0000259" key="2">
    <source>
        <dbReference type="SMART" id="SM00645"/>
    </source>
</evidence>
<dbReference type="PANTHER" id="PTHR12411">
    <property type="entry name" value="CYSTEINE PROTEASE FAMILY C1-RELATED"/>
    <property type="match status" value="1"/>
</dbReference>
<dbReference type="InterPro" id="IPR013128">
    <property type="entry name" value="Peptidase_C1A"/>
</dbReference>
<reference evidence="3" key="1">
    <citation type="submission" date="2016-10" db="EMBL/GenBank/DDBJ databases">
        <authorList>
            <person name="Benchimol M."/>
            <person name="Almeida L.G."/>
            <person name="Vasconcelos A.T."/>
            <person name="Perreira-Neves A."/>
            <person name="Rosa I.A."/>
            <person name="Tasca T."/>
            <person name="Bogo M.R."/>
            <person name="de Souza W."/>
        </authorList>
    </citation>
    <scope>NUCLEOTIDE SEQUENCE [LARGE SCALE GENOMIC DNA]</scope>
    <source>
        <strain evidence="3">K</strain>
    </source>
</reference>
<protein>
    <submittedName>
        <fullName evidence="3">Clan CA, family C1, cathepsin B-like cysteine peptidase</fullName>
    </submittedName>
</protein>
<gene>
    <name evidence="3" type="ORF">TRFO_02903</name>
</gene>